<dbReference type="InterPro" id="IPR042178">
    <property type="entry name" value="Serpin_sf_1"/>
</dbReference>
<proteinExistence type="inferred from homology"/>
<feature type="domain" description="Serpin" evidence="2">
    <location>
        <begin position="76"/>
        <end position="165"/>
    </location>
</feature>
<dbReference type="InterPro" id="IPR000215">
    <property type="entry name" value="Serpin_fam"/>
</dbReference>
<reference evidence="3 4" key="1">
    <citation type="submission" date="2020-10" db="EMBL/GenBank/DDBJ databases">
        <title>The Coptis chinensis genome and diversification of protoberbering-type alkaloids.</title>
        <authorList>
            <person name="Wang B."/>
            <person name="Shu S."/>
            <person name="Song C."/>
            <person name="Liu Y."/>
        </authorList>
    </citation>
    <scope>NUCLEOTIDE SEQUENCE [LARGE SCALE GENOMIC DNA]</scope>
    <source>
        <strain evidence="3">HL-2020</strain>
        <tissue evidence="3">Leaf</tissue>
    </source>
</reference>
<keyword evidence="4" id="KW-1185">Reference proteome</keyword>
<protein>
    <recommendedName>
        <fullName evidence="2">Serpin domain-containing protein</fullName>
    </recommendedName>
</protein>
<feature type="non-terminal residue" evidence="3">
    <location>
        <position position="1"/>
    </location>
</feature>
<dbReference type="Pfam" id="PF00079">
    <property type="entry name" value="Serpin"/>
    <property type="match status" value="1"/>
</dbReference>
<evidence type="ECO:0000256" key="1">
    <source>
        <dbReference type="ARBA" id="ARBA00009500"/>
    </source>
</evidence>
<dbReference type="PANTHER" id="PTHR11461">
    <property type="entry name" value="SERINE PROTEASE INHIBITOR, SERPIN"/>
    <property type="match status" value="1"/>
</dbReference>
<gene>
    <name evidence="3" type="ORF">IFM89_007136</name>
</gene>
<dbReference type="InterPro" id="IPR036186">
    <property type="entry name" value="Serpin_sf"/>
</dbReference>
<accession>A0A835HFU4</accession>
<dbReference type="AlphaFoldDB" id="A0A835HFU4"/>
<dbReference type="Proteomes" id="UP000631114">
    <property type="component" value="Unassembled WGS sequence"/>
</dbReference>
<dbReference type="OrthoDB" id="1063785at2759"/>
<organism evidence="3 4">
    <name type="scientific">Coptis chinensis</name>
    <dbReference type="NCBI Taxonomy" id="261450"/>
    <lineage>
        <taxon>Eukaryota</taxon>
        <taxon>Viridiplantae</taxon>
        <taxon>Streptophyta</taxon>
        <taxon>Embryophyta</taxon>
        <taxon>Tracheophyta</taxon>
        <taxon>Spermatophyta</taxon>
        <taxon>Magnoliopsida</taxon>
        <taxon>Ranunculales</taxon>
        <taxon>Ranunculaceae</taxon>
        <taxon>Coptidoideae</taxon>
        <taxon>Coptis</taxon>
    </lineage>
</organism>
<dbReference type="InterPro" id="IPR023796">
    <property type="entry name" value="Serpin_dom"/>
</dbReference>
<comment type="similarity">
    <text evidence="1">Belongs to the serpin family.</text>
</comment>
<dbReference type="Gene3D" id="3.30.497.10">
    <property type="entry name" value="Antithrombin, subunit I, domain 2"/>
    <property type="match status" value="1"/>
</dbReference>
<comment type="caution">
    <text evidence="3">The sequence shown here is derived from an EMBL/GenBank/DDBJ whole genome shotgun (WGS) entry which is preliminary data.</text>
</comment>
<dbReference type="GO" id="GO:0004867">
    <property type="term" value="F:serine-type endopeptidase inhibitor activity"/>
    <property type="evidence" value="ECO:0007669"/>
    <property type="project" value="InterPro"/>
</dbReference>
<dbReference type="PANTHER" id="PTHR11461:SF211">
    <property type="entry name" value="GH10112P-RELATED"/>
    <property type="match status" value="1"/>
</dbReference>
<evidence type="ECO:0000313" key="4">
    <source>
        <dbReference type="Proteomes" id="UP000631114"/>
    </source>
</evidence>
<evidence type="ECO:0000313" key="3">
    <source>
        <dbReference type="EMBL" id="KAF9596083.1"/>
    </source>
</evidence>
<dbReference type="EMBL" id="JADFTS010000007">
    <property type="protein sequence ID" value="KAF9596083.1"/>
    <property type="molecule type" value="Genomic_DNA"/>
</dbReference>
<dbReference type="GO" id="GO:0005615">
    <property type="term" value="C:extracellular space"/>
    <property type="evidence" value="ECO:0007669"/>
    <property type="project" value="InterPro"/>
</dbReference>
<sequence length="168" mass="18766">AYYPTIDRTVRRRHPRLKQSLFDSPNSPEYNTSHAVRGWNEGGNPRVGIVRGRPDALMSIPFACRRMAKDVALDAKNLDDLNSVAMKFIEILTGSIDGGPILSFVGGAWVDHSCTLKPIFMTVAEEIYKAKAESVDFQNKAIEITEEVNKWVEESTNGLIKSVIYPIL</sequence>
<dbReference type="SUPFAM" id="SSF56574">
    <property type="entry name" value="Serpins"/>
    <property type="match status" value="1"/>
</dbReference>
<name>A0A835HFU4_9MAGN</name>
<evidence type="ECO:0000259" key="2">
    <source>
        <dbReference type="Pfam" id="PF00079"/>
    </source>
</evidence>